<accession>A0A1Y5SQJ8</accession>
<dbReference type="EC" id="2.1.1.163" evidence="6"/>
<reference evidence="6 7" key="1">
    <citation type="submission" date="2017-03" db="EMBL/GenBank/DDBJ databases">
        <authorList>
            <person name="Afonso C.L."/>
            <person name="Miller P.J."/>
            <person name="Scott M.A."/>
            <person name="Spackman E."/>
            <person name="Goraichik I."/>
            <person name="Dimitrov K.M."/>
            <person name="Suarez D.L."/>
            <person name="Swayne D.E."/>
        </authorList>
    </citation>
    <scope>NUCLEOTIDE SEQUENCE [LARGE SCALE GENOMIC DNA]</scope>
    <source>
        <strain evidence="6 7">CECT 8287</strain>
    </source>
</reference>
<dbReference type="Gene3D" id="3.40.50.150">
    <property type="entry name" value="Vaccinia Virus protein VP39"/>
    <property type="match status" value="1"/>
</dbReference>
<dbReference type="InterPro" id="IPR025714">
    <property type="entry name" value="Methyltranfer_dom"/>
</dbReference>
<proteinExistence type="predicted"/>
<dbReference type="Proteomes" id="UP000193827">
    <property type="component" value="Unassembled WGS sequence"/>
</dbReference>
<evidence type="ECO:0000313" key="6">
    <source>
        <dbReference type="EMBL" id="SLN45892.1"/>
    </source>
</evidence>
<dbReference type="Pfam" id="PF13847">
    <property type="entry name" value="Methyltransf_31"/>
    <property type="match status" value="1"/>
</dbReference>
<dbReference type="InterPro" id="IPR029063">
    <property type="entry name" value="SAM-dependent_MTases_sf"/>
</dbReference>
<dbReference type="PANTHER" id="PTHR44307:SF2">
    <property type="entry name" value="PHOSPHOETHANOLAMINE METHYLTRANSFERASE ISOFORM X1"/>
    <property type="match status" value="1"/>
</dbReference>
<dbReference type="GO" id="GO:0032259">
    <property type="term" value="P:methylation"/>
    <property type="evidence" value="ECO:0007669"/>
    <property type="project" value="UniProtKB-KW"/>
</dbReference>
<dbReference type="GO" id="GO:0043770">
    <property type="term" value="F:demethylmenaquinone methyltransferase activity"/>
    <property type="evidence" value="ECO:0007669"/>
    <property type="project" value="UniProtKB-EC"/>
</dbReference>
<evidence type="ECO:0000256" key="1">
    <source>
        <dbReference type="ARBA" id="ARBA00005189"/>
    </source>
</evidence>
<dbReference type="SUPFAM" id="SSF53335">
    <property type="entry name" value="S-adenosyl-L-methionine-dependent methyltransferases"/>
    <property type="match status" value="1"/>
</dbReference>
<dbReference type="RefSeq" id="WP_085892571.1">
    <property type="nucleotide sequence ID" value="NZ_FWFL01000005.1"/>
</dbReference>
<feature type="domain" description="Methyltransferase" evidence="5">
    <location>
        <begin position="48"/>
        <end position="153"/>
    </location>
</feature>
<evidence type="ECO:0000256" key="3">
    <source>
        <dbReference type="ARBA" id="ARBA00022679"/>
    </source>
</evidence>
<evidence type="ECO:0000259" key="5">
    <source>
        <dbReference type="Pfam" id="PF13847"/>
    </source>
</evidence>
<dbReference type="EMBL" id="FWFL01000005">
    <property type="protein sequence ID" value="SLN45892.1"/>
    <property type="molecule type" value="Genomic_DNA"/>
</dbReference>
<keyword evidence="3 6" id="KW-0808">Transferase</keyword>
<dbReference type="CDD" id="cd02440">
    <property type="entry name" value="AdoMet_MTases"/>
    <property type="match status" value="1"/>
</dbReference>
<dbReference type="PANTHER" id="PTHR44307">
    <property type="entry name" value="PHOSPHOETHANOLAMINE METHYLTRANSFERASE"/>
    <property type="match status" value="1"/>
</dbReference>
<name>A0A1Y5SQJ8_9RHOB</name>
<protein>
    <submittedName>
        <fullName evidence="6">Demethylmenaquinone methyltransferase</fullName>
        <ecNumber evidence="6">2.1.1.163</ecNumber>
    </submittedName>
</protein>
<keyword evidence="2 6" id="KW-0489">Methyltransferase</keyword>
<comment type="pathway">
    <text evidence="4">Phospholipid metabolism.</text>
</comment>
<evidence type="ECO:0000256" key="4">
    <source>
        <dbReference type="ARBA" id="ARBA00025707"/>
    </source>
</evidence>
<gene>
    <name evidence="6" type="primary">ubiE_6</name>
    <name evidence="6" type="ORF">PEL8287_02373</name>
</gene>
<organism evidence="6 7">
    <name type="scientific">Roseovarius litorisediminis</name>
    <dbReference type="NCBI Taxonomy" id="1312363"/>
    <lineage>
        <taxon>Bacteria</taxon>
        <taxon>Pseudomonadati</taxon>
        <taxon>Pseudomonadota</taxon>
        <taxon>Alphaproteobacteria</taxon>
        <taxon>Rhodobacterales</taxon>
        <taxon>Roseobacteraceae</taxon>
        <taxon>Roseovarius</taxon>
    </lineage>
</organism>
<keyword evidence="7" id="KW-1185">Reference proteome</keyword>
<comment type="pathway">
    <text evidence="1">Lipid metabolism.</text>
</comment>
<dbReference type="OrthoDB" id="9777638at2"/>
<dbReference type="AlphaFoldDB" id="A0A1Y5SQJ8"/>
<evidence type="ECO:0000313" key="7">
    <source>
        <dbReference type="Proteomes" id="UP000193827"/>
    </source>
</evidence>
<evidence type="ECO:0000256" key="2">
    <source>
        <dbReference type="ARBA" id="ARBA00022603"/>
    </source>
</evidence>
<sequence>MVMEQDDDTDFVKFWNAVLEPKFTRYRHILQGGLSRHSAAVIPKLPLKEGMSVLDVGCGWGDMSLQVAEIVGPEGRILGIDCVDAFMEEGRKDAVAKGLSNVEFSRGDAEVALPENEFDYVIARFGTMFFTNPVAALRRMRLALKPGGQMTHIVWRRREDNPAWQKAKDITLRHLPPPGEDADTCGPGPFSMANQEVAGLMMKSAGYEDVTFTRVDEKIMIGTTPEECIAFALAIGPGGEVFREAGEELAEAKRAVIESEMREYFESQERDEDGIWAPSSSWVISARNPA</sequence>